<keyword evidence="3" id="KW-0547">Nucleotide-binding</keyword>
<dbReference type="InterPro" id="IPR027303">
    <property type="entry name" value="Gln_synth_gly_rich_site"/>
</dbReference>
<feature type="domain" description="GS beta-grasp" evidence="8">
    <location>
        <begin position="19"/>
        <end position="102"/>
    </location>
</feature>
<reference evidence="10 11" key="1">
    <citation type="submission" date="2016-11" db="EMBL/GenBank/DDBJ databases">
        <authorList>
            <person name="Jaros S."/>
            <person name="Januszkiewicz K."/>
            <person name="Wedrychowicz H."/>
        </authorList>
    </citation>
    <scope>NUCLEOTIDE SEQUENCE [LARGE SCALE GENOMIC DNA]</scope>
    <source>
        <strain evidence="10 11">DSM 18899</strain>
    </source>
</reference>
<dbReference type="PROSITE" id="PS51986">
    <property type="entry name" value="GS_BETA_GRASP"/>
    <property type="match status" value="1"/>
</dbReference>
<sequence length="451" mass="49630">MAKQQDKALAQAQQWLQDNQIHYLLAQFVDIHGAAKTKVVPARHLDLITHTGAGFSGYAIWGTGIARNGGDFYARADLSTLAPVPWLPGYARVVGDGHVHGQPHPLCPRVLLKTQLARLAERGWTLNTGVEPEFILLKRDGAGDYQPADALDVLDKASYDYKGLSRPANRVFLEQVTEAMAAVGADVYQIDHEDAPGQYEINYVYSDALTSADRYIWFKMAASHAAEQLGMLCSFMPKPFADRAGSGLHFHVSIADAKGRNLFEDKADPNGYALSQLGYHFLAGLLHHAPALTAICAPTVNSYKRLVVGNSLSGATWAPAYIAYGDNRTVLGRCPGGRIEWRLADAGANPYLVTAAMIAAGLDGIERQLQPGKKVDDDLYEYDEKQLKRAGIKAVPQNLGEAVTALEANSVLRQALGADFVAEFVRLKRMEWIEYSRHVSDWERQRYADFF</sequence>
<evidence type="ECO:0000313" key="11">
    <source>
        <dbReference type="Proteomes" id="UP000186513"/>
    </source>
</evidence>
<name>A0A1K2H352_9NEIS</name>
<keyword evidence="5" id="KW-0460">Magnesium</keyword>
<dbReference type="RefSeq" id="WP_072426636.1">
    <property type="nucleotide sequence ID" value="NZ_FPKR01000001.1"/>
</dbReference>
<dbReference type="InterPro" id="IPR008146">
    <property type="entry name" value="Gln_synth_cat_dom"/>
</dbReference>
<keyword evidence="4" id="KW-0067">ATP-binding</keyword>
<feature type="domain" description="GS catalytic" evidence="9">
    <location>
        <begin position="108"/>
        <end position="451"/>
    </location>
</feature>
<dbReference type="InterPro" id="IPR017536">
    <property type="entry name" value="Glutamine_synthetase_typeIII"/>
</dbReference>
<evidence type="ECO:0000256" key="2">
    <source>
        <dbReference type="ARBA" id="ARBA00022598"/>
    </source>
</evidence>
<evidence type="ECO:0000259" key="9">
    <source>
        <dbReference type="PROSITE" id="PS51987"/>
    </source>
</evidence>
<protein>
    <submittedName>
        <fullName evidence="10">Gamma-glutamylmethylamide synthetase</fullName>
    </submittedName>
</protein>
<dbReference type="GO" id="GO:0006542">
    <property type="term" value="P:glutamine biosynthetic process"/>
    <property type="evidence" value="ECO:0007669"/>
    <property type="project" value="InterPro"/>
</dbReference>
<evidence type="ECO:0000256" key="3">
    <source>
        <dbReference type="ARBA" id="ARBA00022741"/>
    </source>
</evidence>
<dbReference type="InterPro" id="IPR014746">
    <property type="entry name" value="Gln_synth/guanido_kin_cat_dom"/>
</dbReference>
<dbReference type="Gene3D" id="3.10.20.70">
    <property type="entry name" value="Glutamine synthetase, N-terminal domain"/>
    <property type="match status" value="1"/>
</dbReference>
<evidence type="ECO:0000256" key="5">
    <source>
        <dbReference type="ARBA" id="ARBA00022842"/>
    </source>
</evidence>
<evidence type="ECO:0000259" key="8">
    <source>
        <dbReference type="PROSITE" id="PS51986"/>
    </source>
</evidence>
<dbReference type="EMBL" id="FPKR01000001">
    <property type="protein sequence ID" value="SFZ70149.1"/>
    <property type="molecule type" value="Genomic_DNA"/>
</dbReference>
<organism evidence="10 11">
    <name type="scientific">Chitinimonas taiwanensis DSM 18899</name>
    <dbReference type="NCBI Taxonomy" id="1121279"/>
    <lineage>
        <taxon>Bacteria</taxon>
        <taxon>Pseudomonadati</taxon>
        <taxon>Pseudomonadota</taxon>
        <taxon>Betaproteobacteria</taxon>
        <taxon>Neisseriales</taxon>
        <taxon>Chitinibacteraceae</taxon>
        <taxon>Chitinimonas</taxon>
    </lineage>
</organism>
<evidence type="ECO:0000256" key="6">
    <source>
        <dbReference type="PROSITE-ProRule" id="PRU01330"/>
    </source>
</evidence>
<dbReference type="GO" id="GO:0004356">
    <property type="term" value="F:glutamine synthetase activity"/>
    <property type="evidence" value="ECO:0007669"/>
    <property type="project" value="InterPro"/>
</dbReference>
<dbReference type="InterPro" id="IPR008147">
    <property type="entry name" value="Gln_synt_N"/>
</dbReference>
<evidence type="ECO:0000256" key="7">
    <source>
        <dbReference type="RuleBase" id="RU000384"/>
    </source>
</evidence>
<dbReference type="NCBIfam" id="TIGR03105">
    <property type="entry name" value="gln_synth_III"/>
    <property type="match status" value="1"/>
</dbReference>
<comment type="cofactor">
    <cofactor evidence="1">
        <name>Mg(2+)</name>
        <dbReference type="ChEBI" id="CHEBI:18420"/>
    </cofactor>
</comment>
<keyword evidence="11" id="KW-1185">Reference proteome</keyword>
<dbReference type="SMART" id="SM01230">
    <property type="entry name" value="Gln-synt_C"/>
    <property type="match status" value="1"/>
</dbReference>
<dbReference type="Pfam" id="PF00120">
    <property type="entry name" value="Gln-synt_C"/>
    <property type="match status" value="1"/>
</dbReference>
<dbReference type="InterPro" id="IPR036651">
    <property type="entry name" value="Gln_synt_N_sf"/>
</dbReference>
<dbReference type="PANTHER" id="PTHR43785:SF14">
    <property type="entry name" value="GLUTAMINE SYNTHETASE"/>
    <property type="match status" value="1"/>
</dbReference>
<keyword evidence="2" id="KW-0436">Ligase</keyword>
<evidence type="ECO:0000256" key="1">
    <source>
        <dbReference type="ARBA" id="ARBA00001946"/>
    </source>
</evidence>
<dbReference type="PROSITE" id="PS00181">
    <property type="entry name" value="GLNA_ATP"/>
    <property type="match status" value="1"/>
</dbReference>
<dbReference type="STRING" id="1121279.SAMN02745887_00073"/>
<accession>A0A1K2H352</accession>
<dbReference type="SUPFAM" id="SSF54368">
    <property type="entry name" value="Glutamine synthetase, N-terminal domain"/>
    <property type="match status" value="1"/>
</dbReference>
<dbReference type="SUPFAM" id="SSF55931">
    <property type="entry name" value="Glutamine synthetase/guanido kinase"/>
    <property type="match status" value="1"/>
</dbReference>
<evidence type="ECO:0000313" key="10">
    <source>
        <dbReference type="EMBL" id="SFZ70149.1"/>
    </source>
</evidence>
<dbReference type="Gene3D" id="3.30.590.10">
    <property type="entry name" value="Glutamine synthetase/guanido kinase, catalytic domain"/>
    <property type="match status" value="1"/>
</dbReference>
<dbReference type="Proteomes" id="UP000186513">
    <property type="component" value="Unassembled WGS sequence"/>
</dbReference>
<dbReference type="PANTHER" id="PTHR43785">
    <property type="entry name" value="GAMMA-GLUTAMYLPUTRESCINE SYNTHETASE"/>
    <property type="match status" value="1"/>
</dbReference>
<dbReference type="AlphaFoldDB" id="A0A1K2H352"/>
<gene>
    <name evidence="10" type="ORF">SAMN02745887_00073</name>
</gene>
<comment type="similarity">
    <text evidence="6 7">Belongs to the glutamine synthetase family.</text>
</comment>
<dbReference type="GO" id="GO:0005524">
    <property type="term" value="F:ATP binding"/>
    <property type="evidence" value="ECO:0007669"/>
    <property type="project" value="UniProtKB-KW"/>
</dbReference>
<evidence type="ECO:0000256" key="4">
    <source>
        <dbReference type="ARBA" id="ARBA00022840"/>
    </source>
</evidence>
<dbReference type="PROSITE" id="PS51987">
    <property type="entry name" value="GS_CATALYTIC"/>
    <property type="match status" value="1"/>
</dbReference>
<proteinExistence type="inferred from homology"/>
<dbReference type="OrthoDB" id="9807095at2"/>